<keyword evidence="1 4" id="KW-0489">Methyltransferase</keyword>
<reference evidence="4 5" key="1">
    <citation type="submission" date="2022-05" db="EMBL/GenBank/DDBJ databases">
        <title>Microbulbifer sp. nov., isolated from sponge.</title>
        <authorList>
            <person name="Gao L."/>
        </authorList>
    </citation>
    <scope>NUCLEOTIDE SEQUENCE [LARGE SCALE GENOMIC DNA]</scope>
    <source>
        <strain evidence="4 5">MI-G</strain>
    </source>
</reference>
<accession>A0ABY9EIQ2</accession>
<dbReference type="InterPro" id="IPR029063">
    <property type="entry name" value="SAM-dependent_MTases_sf"/>
</dbReference>
<evidence type="ECO:0000256" key="1">
    <source>
        <dbReference type="ARBA" id="ARBA00022603"/>
    </source>
</evidence>
<protein>
    <submittedName>
        <fullName evidence="4">Class I SAM-dependent methyltransferase</fullName>
        <ecNumber evidence="4">2.1.1.-</ecNumber>
    </submittedName>
</protein>
<dbReference type="PANTHER" id="PTHR10509">
    <property type="entry name" value="O-METHYLTRANSFERASE-RELATED"/>
    <property type="match status" value="1"/>
</dbReference>
<dbReference type="CDD" id="cd02440">
    <property type="entry name" value="AdoMet_MTases"/>
    <property type="match status" value="1"/>
</dbReference>
<sequence>MREHPVLIELRNVTRTYTQAEMQISPEQGQLMALLARLIKARRAIEVGVFTGYSALSVAMALPETGEMIACDINKEYTDTARAFWTQAGCSQKIKLYLAPASETLAKLIEQKQHNQFDMAFIDADKTGYDTYYEQCLQLIRPGGLILVDNVLWGGSVVDDDKNDPDTLAIKALNQKIHKDNRVDMLLLPVGDGLTIVTKRDV</sequence>
<dbReference type="Gene3D" id="3.40.50.150">
    <property type="entry name" value="Vaccinia Virus protein VP39"/>
    <property type="match status" value="1"/>
</dbReference>
<dbReference type="GO" id="GO:0008168">
    <property type="term" value="F:methyltransferase activity"/>
    <property type="evidence" value="ECO:0007669"/>
    <property type="project" value="UniProtKB-KW"/>
</dbReference>
<keyword evidence="3" id="KW-0949">S-adenosyl-L-methionine</keyword>
<evidence type="ECO:0000313" key="4">
    <source>
        <dbReference type="EMBL" id="WKD51620.1"/>
    </source>
</evidence>
<dbReference type="InterPro" id="IPR050362">
    <property type="entry name" value="Cation-dep_OMT"/>
</dbReference>
<evidence type="ECO:0000256" key="3">
    <source>
        <dbReference type="ARBA" id="ARBA00022691"/>
    </source>
</evidence>
<dbReference type="InterPro" id="IPR002935">
    <property type="entry name" value="SAM_O-MeTrfase"/>
</dbReference>
<dbReference type="SUPFAM" id="SSF53335">
    <property type="entry name" value="S-adenosyl-L-methionine-dependent methyltransferases"/>
    <property type="match status" value="1"/>
</dbReference>
<keyword evidence="5" id="KW-1185">Reference proteome</keyword>
<dbReference type="Pfam" id="PF01596">
    <property type="entry name" value="Methyltransf_3"/>
    <property type="match status" value="1"/>
</dbReference>
<evidence type="ECO:0000256" key="2">
    <source>
        <dbReference type="ARBA" id="ARBA00022679"/>
    </source>
</evidence>
<dbReference type="GO" id="GO:0032259">
    <property type="term" value="P:methylation"/>
    <property type="evidence" value="ECO:0007669"/>
    <property type="project" value="UniProtKB-KW"/>
</dbReference>
<gene>
    <name evidence="4" type="ORF">M8T91_10535</name>
</gene>
<name>A0ABY9EIQ2_9GAMM</name>
<dbReference type="EC" id="2.1.1.-" evidence="4"/>
<evidence type="ECO:0000313" key="5">
    <source>
        <dbReference type="Proteomes" id="UP001321520"/>
    </source>
</evidence>
<dbReference type="PROSITE" id="PS51682">
    <property type="entry name" value="SAM_OMT_I"/>
    <property type="match status" value="1"/>
</dbReference>
<proteinExistence type="predicted"/>
<dbReference type="Proteomes" id="UP001321520">
    <property type="component" value="Chromosome"/>
</dbReference>
<organism evidence="4 5">
    <name type="scientific">Microbulbifer spongiae</name>
    <dbReference type="NCBI Taxonomy" id="2944933"/>
    <lineage>
        <taxon>Bacteria</taxon>
        <taxon>Pseudomonadati</taxon>
        <taxon>Pseudomonadota</taxon>
        <taxon>Gammaproteobacteria</taxon>
        <taxon>Cellvibrionales</taxon>
        <taxon>Microbulbiferaceae</taxon>
        <taxon>Microbulbifer</taxon>
    </lineage>
</organism>
<dbReference type="PANTHER" id="PTHR10509:SF14">
    <property type="entry name" value="CAFFEOYL-COA O-METHYLTRANSFERASE 3-RELATED"/>
    <property type="match status" value="1"/>
</dbReference>
<dbReference type="EMBL" id="CP098023">
    <property type="protein sequence ID" value="WKD51620.1"/>
    <property type="molecule type" value="Genomic_DNA"/>
</dbReference>
<keyword evidence="2 4" id="KW-0808">Transferase</keyword>